<dbReference type="InterPro" id="IPR039421">
    <property type="entry name" value="Type_1_exporter"/>
</dbReference>
<dbReference type="GO" id="GO:0005886">
    <property type="term" value="C:plasma membrane"/>
    <property type="evidence" value="ECO:0007669"/>
    <property type="project" value="UniProtKB-SubCell"/>
</dbReference>
<reference evidence="8" key="1">
    <citation type="submission" date="2021-02" db="EMBL/GenBank/DDBJ databases">
        <title>Natronoglycomyces albus gen. nov., sp. nov, a haloalkaliphilic actinobacterium from a soda solonchak soil.</title>
        <authorList>
            <person name="Sorokin D.Y."/>
            <person name="Khijniak T.V."/>
            <person name="Zakharycheva A.P."/>
            <person name="Boueva O.V."/>
            <person name="Ariskina E.V."/>
            <person name="Hahnke R.L."/>
            <person name="Bunk B."/>
            <person name="Sproer C."/>
            <person name="Schumann P."/>
            <person name="Evtushenko L.I."/>
            <person name="Kublanov I.V."/>
        </authorList>
    </citation>
    <scope>NUCLEOTIDE SEQUENCE</scope>
    <source>
        <strain evidence="8">DSM 106290</strain>
    </source>
</reference>
<dbReference type="GO" id="GO:0015421">
    <property type="term" value="F:ABC-type oligopeptide transporter activity"/>
    <property type="evidence" value="ECO:0007669"/>
    <property type="project" value="TreeGrafter"/>
</dbReference>
<feature type="transmembrane region" description="Helical" evidence="5">
    <location>
        <begin position="65"/>
        <end position="88"/>
    </location>
</feature>
<dbReference type="InterPro" id="IPR017871">
    <property type="entry name" value="ABC_transporter-like_CS"/>
</dbReference>
<gene>
    <name evidence="8" type="ORF">JQS30_07320</name>
</gene>
<dbReference type="InterPro" id="IPR036640">
    <property type="entry name" value="ABC1_TM_sf"/>
</dbReference>
<dbReference type="SUPFAM" id="SSF52540">
    <property type="entry name" value="P-loop containing nucleoside triphosphate hydrolases"/>
    <property type="match status" value="1"/>
</dbReference>
<feature type="domain" description="ABC transporter" evidence="6">
    <location>
        <begin position="276"/>
        <end position="554"/>
    </location>
</feature>
<evidence type="ECO:0000256" key="1">
    <source>
        <dbReference type="ARBA" id="ARBA00004651"/>
    </source>
</evidence>
<sequence length="557" mass="59948">MSHSRVPTTPWRFFAWFVKPSILPLSISTLGFVGTSAIMVAEPYILSQVIDQGLLAGSWEDFRYWMLILLAVSLCYPPLFVISLRMSLIPEAALRRRGTQAIADHLNAIGTGSKGNVSSGEMVNLATDDSRLVAEAITDLAIGVMAIAMFAAGTVLVWNIHPLLGIVLAAGVLLTAVVTGPLLGKLQHKQASYRDAVGQLAGQATDVVGGLRILRGIGGDLQFTMRYRLQAMDLRALGFRVAGSVSWVQGLRQSIPFGFVAAITWLGAIMALNGTITVGQLAAVFGYASILVISTTNMLHVSERIVTARVGAGRLAAYFATGRDIPDTGEDNIPHGDLHDPESGLTVPTAQLTVLVSAESVPAAEVTKRLTRFSESDARWGASKLADVKLKHVRRHIRLLTHEDYLFAGTLRTTLLTEDRTDDERAHSALHVVCAEDIYTSMGSTLEGEVFEGGRNLSGGQRQRLCLARAIASEPTFLVAIEPTSAVDAHTESLIAERVAAKRAGTGTLIVTASPLWLAQADHVAWMREGKVYATGTHTELLTHAEYRALTSHEDQS</sequence>
<dbReference type="GO" id="GO:0016887">
    <property type="term" value="F:ATP hydrolysis activity"/>
    <property type="evidence" value="ECO:0007669"/>
    <property type="project" value="InterPro"/>
</dbReference>
<keyword evidence="8" id="KW-0547">Nucleotide-binding</keyword>
<dbReference type="Pfam" id="PF00664">
    <property type="entry name" value="ABC_membrane"/>
    <property type="match status" value="1"/>
</dbReference>
<dbReference type="GO" id="GO:0005524">
    <property type="term" value="F:ATP binding"/>
    <property type="evidence" value="ECO:0007669"/>
    <property type="project" value="UniProtKB-KW"/>
</dbReference>
<evidence type="ECO:0000313" key="9">
    <source>
        <dbReference type="Proteomes" id="UP000662939"/>
    </source>
</evidence>
<proteinExistence type="predicted"/>
<dbReference type="AlphaFoldDB" id="A0A895XVY8"/>
<dbReference type="InterPro" id="IPR011527">
    <property type="entry name" value="ABC1_TM_dom"/>
</dbReference>
<evidence type="ECO:0000259" key="7">
    <source>
        <dbReference type="PROSITE" id="PS50929"/>
    </source>
</evidence>
<dbReference type="CDD" id="cd07346">
    <property type="entry name" value="ABC_6TM_exporters"/>
    <property type="match status" value="1"/>
</dbReference>
<keyword evidence="3 5" id="KW-1133">Transmembrane helix</keyword>
<dbReference type="SUPFAM" id="SSF90123">
    <property type="entry name" value="ABC transporter transmembrane region"/>
    <property type="match status" value="1"/>
</dbReference>
<protein>
    <submittedName>
        <fullName evidence="8">ABC transporter ATP-binding protein</fullName>
    </submittedName>
</protein>
<dbReference type="Pfam" id="PF00005">
    <property type="entry name" value="ABC_tran"/>
    <property type="match status" value="1"/>
</dbReference>
<dbReference type="PROSITE" id="PS50929">
    <property type="entry name" value="ABC_TM1F"/>
    <property type="match status" value="1"/>
</dbReference>
<feature type="transmembrane region" description="Helical" evidence="5">
    <location>
        <begin position="140"/>
        <end position="158"/>
    </location>
</feature>
<dbReference type="PROSITE" id="PS50893">
    <property type="entry name" value="ABC_TRANSPORTER_2"/>
    <property type="match status" value="1"/>
</dbReference>
<dbReference type="Gene3D" id="3.40.50.300">
    <property type="entry name" value="P-loop containing nucleotide triphosphate hydrolases"/>
    <property type="match status" value="1"/>
</dbReference>
<accession>A0A895XVY8</accession>
<dbReference type="PANTHER" id="PTHR43394:SF1">
    <property type="entry name" value="ATP-BINDING CASSETTE SUB-FAMILY B MEMBER 10, MITOCHONDRIAL"/>
    <property type="match status" value="1"/>
</dbReference>
<organism evidence="8 9">
    <name type="scientific">Natronoglycomyces albus</name>
    <dbReference type="NCBI Taxonomy" id="2811108"/>
    <lineage>
        <taxon>Bacteria</taxon>
        <taxon>Bacillati</taxon>
        <taxon>Actinomycetota</taxon>
        <taxon>Actinomycetes</taxon>
        <taxon>Glycomycetales</taxon>
        <taxon>Glycomycetaceae</taxon>
        <taxon>Natronoglycomyces</taxon>
    </lineage>
</organism>
<dbReference type="EMBL" id="CP070496">
    <property type="protein sequence ID" value="QSB06696.1"/>
    <property type="molecule type" value="Genomic_DNA"/>
</dbReference>
<dbReference type="PROSITE" id="PS00211">
    <property type="entry name" value="ABC_TRANSPORTER_1"/>
    <property type="match status" value="1"/>
</dbReference>
<name>A0A895XVY8_9ACTN</name>
<keyword evidence="8" id="KW-0067">ATP-binding</keyword>
<evidence type="ECO:0000256" key="5">
    <source>
        <dbReference type="SAM" id="Phobius"/>
    </source>
</evidence>
<dbReference type="Proteomes" id="UP000662939">
    <property type="component" value="Chromosome"/>
</dbReference>
<dbReference type="KEGG" id="nav:JQS30_07320"/>
<feature type="domain" description="ABC transmembrane type-1" evidence="7">
    <location>
        <begin position="27"/>
        <end position="307"/>
    </location>
</feature>
<evidence type="ECO:0000313" key="8">
    <source>
        <dbReference type="EMBL" id="QSB06696.1"/>
    </source>
</evidence>
<dbReference type="InterPro" id="IPR027417">
    <property type="entry name" value="P-loop_NTPase"/>
</dbReference>
<keyword evidence="2 5" id="KW-0812">Transmembrane</keyword>
<dbReference type="Gene3D" id="1.20.1560.10">
    <property type="entry name" value="ABC transporter type 1, transmembrane domain"/>
    <property type="match status" value="1"/>
</dbReference>
<dbReference type="InterPro" id="IPR003439">
    <property type="entry name" value="ABC_transporter-like_ATP-bd"/>
</dbReference>
<feature type="transmembrane region" description="Helical" evidence="5">
    <location>
        <begin position="164"/>
        <end position="184"/>
    </location>
</feature>
<dbReference type="PANTHER" id="PTHR43394">
    <property type="entry name" value="ATP-DEPENDENT PERMEASE MDL1, MITOCHONDRIAL"/>
    <property type="match status" value="1"/>
</dbReference>
<evidence type="ECO:0000259" key="6">
    <source>
        <dbReference type="PROSITE" id="PS50893"/>
    </source>
</evidence>
<keyword evidence="9" id="KW-1185">Reference proteome</keyword>
<comment type="subcellular location">
    <subcellularLocation>
        <location evidence="1">Cell membrane</location>
        <topology evidence="1">Multi-pass membrane protein</topology>
    </subcellularLocation>
</comment>
<evidence type="ECO:0000256" key="4">
    <source>
        <dbReference type="ARBA" id="ARBA00023136"/>
    </source>
</evidence>
<feature type="transmembrane region" description="Helical" evidence="5">
    <location>
        <begin position="21"/>
        <end position="45"/>
    </location>
</feature>
<dbReference type="RefSeq" id="WP_213172707.1">
    <property type="nucleotide sequence ID" value="NZ_CP070496.1"/>
</dbReference>
<feature type="transmembrane region" description="Helical" evidence="5">
    <location>
        <begin position="254"/>
        <end position="272"/>
    </location>
</feature>
<evidence type="ECO:0000256" key="3">
    <source>
        <dbReference type="ARBA" id="ARBA00022989"/>
    </source>
</evidence>
<evidence type="ECO:0000256" key="2">
    <source>
        <dbReference type="ARBA" id="ARBA00022692"/>
    </source>
</evidence>
<keyword evidence="4 5" id="KW-0472">Membrane</keyword>